<dbReference type="EMBL" id="BAAAQM010000008">
    <property type="protein sequence ID" value="GAA1962136.1"/>
    <property type="molecule type" value="Genomic_DNA"/>
</dbReference>
<feature type="region of interest" description="Disordered" evidence="4">
    <location>
        <begin position="255"/>
        <end position="280"/>
    </location>
</feature>
<name>A0ABN2R201_9ACTN</name>
<dbReference type="PANTHER" id="PTHR24220">
    <property type="entry name" value="IMPORT ATP-BINDING PROTEIN"/>
    <property type="match status" value="1"/>
</dbReference>
<protein>
    <recommendedName>
        <fullName evidence="5">ABC transporter domain-containing protein</fullName>
    </recommendedName>
</protein>
<dbReference type="InterPro" id="IPR015854">
    <property type="entry name" value="ABC_transpr_LolD-like"/>
</dbReference>
<dbReference type="InterPro" id="IPR003593">
    <property type="entry name" value="AAA+_ATPase"/>
</dbReference>
<dbReference type="Proteomes" id="UP001499854">
    <property type="component" value="Unassembled WGS sequence"/>
</dbReference>
<keyword evidence="2" id="KW-0547">Nucleotide-binding</keyword>
<evidence type="ECO:0000313" key="6">
    <source>
        <dbReference type="EMBL" id="GAA1962136.1"/>
    </source>
</evidence>
<dbReference type="PANTHER" id="PTHR24220:SF86">
    <property type="entry name" value="ABC TRANSPORTER ABCH.1"/>
    <property type="match status" value="1"/>
</dbReference>
<evidence type="ECO:0000313" key="7">
    <source>
        <dbReference type="Proteomes" id="UP001499854"/>
    </source>
</evidence>
<comment type="caution">
    <text evidence="6">The sequence shown here is derived from an EMBL/GenBank/DDBJ whole genome shotgun (WGS) entry which is preliminary data.</text>
</comment>
<proteinExistence type="predicted"/>
<evidence type="ECO:0000256" key="1">
    <source>
        <dbReference type="ARBA" id="ARBA00022448"/>
    </source>
</evidence>
<dbReference type="Gene3D" id="3.40.50.300">
    <property type="entry name" value="P-loop containing nucleotide triphosphate hydrolases"/>
    <property type="match status" value="1"/>
</dbReference>
<dbReference type="PROSITE" id="PS50893">
    <property type="entry name" value="ABC_TRANSPORTER_2"/>
    <property type="match status" value="1"/>
</dbReference>
<accession>A0ABN2R201</accession>
<keyword evidence="1" id="KW-0813">Transport</keyword>
<evidence type="ECO:0000256" key="3">
    <source>
        <dbReference type="ARBA" id="ARBA00022840"/>
    </source>
</evidence>
<dbReference type="SMART" id="SM00382">
    <property type="entry name" value="AAA"/>
    <property type="match status" value="1"/>
</dbReference>
<dbReference type="InterPro" id="IPR017911">
    <property type="entry name" value="MacB-like_ATP-bd"/>
</dbReference>
<dbReference type="InterPro" id="IPR027417">
    <property type="entry name" value="P-loop_NTPase"/>
</dbReference>
<sequence>MVALDGLEVTAGRPALLEVAPVGIAEETDPSPLLLAEKVQKVYRTGRVVVHALIDLDLRVDAGEMVAVMGPSGCGKTTLLNCLSGLDSIDGGRVLIDGTDLFAMSDVERTSHRAANMGFVFQAFNLVPVFTAAENVELPLLLTGVAQQQARERAVEMLDRVGLKDRAEHRPGEMSGGEQQRVTIARALVAKPAIVWADEPTGALDTHMAQQVMDLLCRLNREERQTIVLVSHDPAVGERASRLVRMRDGRLESDGREVLTGVDGRGLRPDEQRPGAARAG</sequence>
<organism evidence="6 7">
    <name type="scientific">Catenulispora subtropica</name>
    <dbReference type="NCBI Taxonomy" id="450798"/>
    <lineage>
        <taxon>Bacteria</taxon>
        <taxon>Bacillati</taxon>
        <taxon>Actinomycetota</taxon>
        <taxon>Actinomycetes</taxon>
        <taxon>Catenulisporales</taxon>
        <taxon>Catenulisporaceae</taxon>
        <taxon>Catenulispora</taxon>
    </lineage>
</organism>
<keyword evidence="3" id="KW-0067">ATP-binding</keyword>
<evidence type="ECO:0000259" key="5">
    <source>
        <dbReference type="PROSITE" id="PS50893"/>
    </source>
</evidence>
<feature type="domain" description="ABC transporter" evidence="5">
    <location>
        <begin position="37"/>
        <end position="273"/>
    </location>
</feature>
<dbReference type="CDD" id="cd03255">
    <property type="entry name" value="ABC_MJ0796_LolCDE_FtsE"/>
    <property type="match status" value="1"/>
</dbReference>
<dbReference type="SUPFAM" id="SSF52540">
    <property type="entry name" value="P-loop containing nucleoside triphosphate hydrolases"/>
    <property type="match status" value="1"/>
</dbReference>
<gene>
    <name evidence="6" type="ORF">GCM10009838_18720</name>
</gene>
<evidence type="ECO:0000256" key="4">
    <source>
        <dbReference type="SAM" id="MobiDB-lite"/>
    </source>
</evidence>
<keyword evidence="7" id="KW-1185">Reference proteome</keyword>
<dbReference type="InterPro" id="IPR003439">
    <property type="entry name" value="ABC_transporter-like_ATP-bd"/>
</dbReference>
<evidence type="ECO:0000256" key="2">
    <source>
        <dbReference type="ARBA" id="ARBA00022741"/>
    </source>
</evidence>
<reference evidence="6 7" key="1">
    <citation type="journal article" date="2019" name="Int. J. Syst. Evol. Microbiol.">
        <title>The Global Catalogue of Microorganisms (GCM) 10K type strain sequencing project: providing services to taxonomists for standard genome sequencing and annotation.</title>
        <authorList>
            <consortium name="The Broad Institute Genomics Platform"/>
            <consortium name="The Broad Institute Genome Sequencing Center for Infectious Disease"/>
            <person name="Wu L."/>
            <person name="Ma J."/>
        </authorList>
    </citation>
    <scope>NUCLEOTIDE SEQUENCE [LARGE SCALE GENOMIC DNA]</scope>
    <source>
        <strain evidence="6 7">JCM 16013</strain>
    </source>
</reference>
<dbReference type="Pfam" id="PF00005">
    <property type="entry name" value="ABC_tran"/>
    <property type="match status" value="1"/>
</dbReference>
<dbReference type="InterPro" id="IPR017871">
    <property type="entry name" value="ABC_transporter-like_CS"/>
</dbReference>
<dbReference type="PROSITE" id="PS00211">
    <property type="entry name" value="ABC_TRANSPORTER_1"/>
    <property type="match status" value="1"/>
</dbReference>